<evidence type="ECO:0000256" key="1">
    <source>
        <dbReference type="ARBA" id="ARBA00001910"/>
    </source>
</evidence>
<keyword evidence="5" id="KW-0964">Secreted</keyword>
<proteinExistence type="predicted"/>
<evidence type="ECO:0000256" key="10">
    <source>
        <dbReference type="ARBA" id="ARBA00022825"/>
    </source>
</evidence>
<feature type="binding site" evidence="15">
    <location>
        <position position="479"/>
    </location>
    <ligand>
        <name>Ca(2+)</name>
        <dbReference type="ChEBI" id="CHEBI:29108"/>
    </ligand>
</feature>
<dbReference type="SMART" id="SM00944">
    <property type="entry name" value="Pro-kuma_activ"/>
    <property type="match status" value="1"/>
</dbReference>
<dbReference type="GO" id="GO:0005576">
    <property type="term" value="C:extracellular region"/>
    <property type="evidence" value="ECO:0007669"/>
    <property type="project" value="UniProtKB-SubCell"/>
</dbReference>
<dbReference type="FunFam" id="3.40.50.200:FF:000015">
    <property type="entry name" value="Tripeptidyl peptidase A"/>
    <property type="match status" value="1"/>
</dbReference>
<dbReference type="InterPro" id="IPR030400">
    <property type="entry name" value="Sedolisin_dom"/>
</dbReference>
<evidence type="ECO:0000256" key="2">
    <source>
        <dbReference type="ARBA" id="ARBA00002451"/>
    </source>
</evidence>
<keyword evidence="11 15" id="KW-0106">Calcium</keyword>
<evidence type="ECO:0000256" key="5">
    <source>
        <dbReference type="ARBA" id="ARBA00022525"/>
    </source>
</evidence>
<dbReference type="SUPFAM" id="SSF54897">
    <property type="entry name" value="Protease propeptides/inhibitors"/>
    <property type="match status" value="1"/>
</dbReference>
<keyword evidence="13" id="KW-0865">Zymogen</keyword>
<dbReference type="InterPro" id="IPR000209">
    <property type="entry name" value="Peptidase_S8/S53_dom"/>
</dbReference>
<feature type="binding site" evidence="15">
    <location>
        <position position="478"/>
    </location>
    <ligand>
        <name>Ca(2+)</name>
        <dbReference type="ChEBI" id="CHEBI:29108"/>
    </ligand>
</feature>
<keyword evidence="6 15" id="KW-0645">Protease</keyword>
<dbReference type="InterPro" id="IPR036852">
    <property type="entry name" value="Peptidase_S8/S53_dom_sf"/>
</dbReference>
<dbReference type="GO" id="GO:0046872">
    <property type="term" value="F:metal ion binding"/>
    <property type="evidence" value="ECO:0007669"/>
    <property type="project" value="UniProtKB-UniRule"/>
</dbReference>
<organism evidence="17 18">
    <name type="scientific">Lentinus tigrinus ALCF2SS1-6</name>
    <dbReference type="NCBI Taxonomy" id="1328759"/>
    <lineage>
        <taxon>Eukaryota</taxon>
        <taxon>Fungi</taxon>
        <taxon>Dikarya</taxon>
        <taxon>Basidiomycota</taxon>
        <taxon>Agaricomycotina</taxon>
        <taxon>Agaricomycetes</taxon>
        <taxon>Polyporales</taxon>
        <taxon>Polyporaceae</taxon>
        <taxon>Lentinus</taxon>
    </lineage>
</organism>
<feature type="binding site" evidence="15">
    <location>
        <position position="499"/>
    </location>
    <ligand>
        <name>Ca(2+)</name>
        <dbReference type="ChEBI" id="CHEBI:29108"/>
    </ligand>
</feature>
<dbReference type="EC" id="3.4.14.10" evidence="4"/>
<evidence type="ECO:0000256" key="6">
    <source>
        <dbReference type="ARBA" id="ARBA00022670"/>
    </source>
</evidence>
<comment type="subcellular location">
    <subcellularLocation>
        <location evidence="3">Secreted</location>
        <location evidence="3">Extracellular space</location>
    </subcellularLocation>
</comment>
<evidence type="ECO:0000256" key="9">
    <source>
        <dbReference type="ARBA" id="ARBA00022801"/>
    </source>
</evidence>
<dbReference type="PANTHER" id="PTHR14218">
    <property type="entry name" value="PROTEASE S8 TRIPEPTIDYL PEPTIDASE I CLN2"/>
    <property type="match status" value="1"/>
</dbReference>
<dbReference type="CDD" id="cd04056">
    <property type="entry name" value="Peptidases_S53"/>
    <property type="match status" value="1"/>
</dbReference>
<dbReference type="STRING" id="1328759.A0A5C2SBN5"/>
<dbReference type="InterPro" id="IPR015366">
    <property type="entry name" value="S53_propep"/>
</dbReference>
<evidence type="ECO:0000256" key="8">
    <source>
        <dbReference type="ARBA" id="ARBA00022729"/>
    </source>
</evidence>
<keyword evidence="8" id="KW-0732">Signal</keyword>
<name>A0A5C2SBN5_9APHY</name>
<dbReference type="GO" id="GO:0008240">
    <property type="term" value="F:tripeptidyl-peptidase activity"/>
    <property type="evidence" value="ECO:0007669"/>
    <property type="project" value="UniProtKB-EC"/>
</dbReference>
<dbReference type="Pfam" id="PF09286">
    <property type="entry name" value="Pro-kuma_activ"/>
    <property type="match status" value="1"/>
</dbReference>
<keyword evidence="12" id="KW-0843">Virulence</keyword>
<keyword evidence="14" id="KW-0325">Glycoprotein</keyword>
<evidence type="ECO:0000256" key="14">
    <source>
        <dbReference type="ARBA" id="ARBA00023180"/>
    </source>
</evidence>
<dbReference type="AlphaFoldDB" id="A0A5C2SBN5"/>
<feature type="domain" description="Peptidase S53" evidence="16">
    <location>
        <begin position="158"/>
        <end position="519"/>
    </location>
</feature>
<accession>A0A5C2SBN5</accession>
<evidence type="ECO:0000313" key="18">
    <source>
        <dbReference type="Proteomes" id="UP000313359"/>
    </source>
</evidence>
<comment type="catalytic activity">
    <reaction evidence="1">
        <text>Release of an N-terminal tripeptide from a polypeptide.</text>
        <dbReference type="EC" id="3.4.14.10"/>
    </reaction>
</comment>
<dbReference type="EMBL" id="ML122262">
    <property type="protein sequence ID" value="RPD61265.1"/>
    <property type="molecule type" value="Genomic_DNA"/>
</dbReference>
<dbReference type="PROSITE" id="PS51695">
    <property type="entry name" value="SEDOLISIN"/>
    <property type="match status" value="1"/>
</dbReference>
<keyword evidence="18" id="KW-1185">Reference proteome</keyword>
<evidence type="ECO:0000256" key="7">
    <source>
        <dbReference type="ARBA" id="ARBA00022723"/>
    </source>
</evidence>
<evidence type="ECO:0000313" key="17">
    <source>
        <dbReference type="EMBL" id="RPD61265.1"/>
    </source>
</evidence>
<comment type="function">
    <text evidence="2">Secreted tripeptidyl-peptidase which degrades proteins at acidic pHs and is involved in virulence.</text>
</comment>
<evidence type="ECO:0000259" key="16">
    <source>
        <dbReference type="PROSITE" id="PS51695"/>
    </source>
</evidence>
<evidence type="ECO:0000256" key="11">
    <source>
        <dbReference type="ARBA" id="ARBA00022837"/>
    </source>
</evidence>
<dbReference type="GO" id="GO:0006508">
    <property type="term" value="P:proteolysis"/>
    <property type="evidence" value="ECO:0007669"/>
    <property type="project" value="UniProtKB-KW"/>
</dbReference>
<feature type="active site" description="Charge relay system" evidence="15">
    <location>
        <position position="435"/>
    </location>
</feature>
<feature type="active site" description="Charge relay system" evidence="15">
    <location>
        <position position="230"/>
    </location>
</feature>
<protein>
    <recommendedName>
        <fullName evidence="4">tripeptidyl-peptidase II</fullName>
        <ecNumber evidence="4">3.4.14.10</ecNumber>
    </recommendedName>
</protein>
<evidence type="ECO:0000256" key="13">
    <source>
        <dbReference type="ARBA" id="ARBA00023145"/>
    </source>
</evidence>
<evidence type="ECO:0000256" key="15">
    <source>
        <dbReference type="PROSITE-ProRule" id="PRU01032"/>
    </source>
</evidence>
<evidence type="ECO:0000256" key="4">
    <source>
        <dbReference type="ARBA" id="ARBA00012462"/>
    </source>
</evidence>
<dbReference type="GO" id="GO:0004252">
    <property type="term" value="F:serine-type endopeptidase activity"/>
    <property type="evidence" value="ECO:0007669"/>
    <property type="project" value="UniProtKB-UniRule"/>
</dbReference>
<dbReference type="SUPFAM" id="SSF52743">
    <property type="entry name" value="Subtilisin-like"/>
    <property type="match status" value="1"/>
</dbReference>
<dbReference type="CDD" id="cd11377">
    <property type="entry name" value="Pro-peptidase_S53"/>
    <property type="match status" value="1"/>
</dbReference>
<evidence type="ECO:0000256" key="12">
    <source>
        <dbReference type="ARBA" id="ARBA00023026"/>
    </source>
</evidence>
<dbReference type="InterPro" id="IPR050819">
    <property type="entry name" value="Tripeptidyl-peptidase_I"/>
</dbReference>
<sequence length="558" mass="59414">MRLTIAMPQVNESGLYTALLDVSDPTSKNYGRHLSAKEIGRYTAPQPESIQTVTQWLDANGLAYTPATHSGDMLQFNIRLEQANRILDADFTTYIHEPTNTTTIRTLSYALPEYLHEHITLIHPTTQFLPPIRSRRGASPIDQLATRQTGPPSACAESISPSCLQSMYNIPTDPATAPNNSLYISGYGDEIANIDDLKGYLSQFRTDIKDPNFRVLSIEGAPNDGAGTFEANSDTQITVGLATNVPITYLKVDKAGAGVTTDDLINELQYLLKQDQDQLPSVLTTSYVFQETEDLASFASTLCSMYARLGAMGTSVIFAAGDSGVAGGFLQGAADCDDKPFVPTFPSTCPYVTSVGATQGLEPEVAWTSSSGGFSNIFHRPSYQNAAVDAYIQRLGSTNAGLYNASGRAFPDVSVHGVNFLINFAGEYSSAFGTSMAAPTFASIIALLNDRLLAAGKSKLGFLNPLLYSSTGAATFTDITSGNNPGCGTDGFPADVGWDPVTGLGTPDFSKLLDVVTGGVVRSSQNAENGALRTSVAVLSHVAMWTLATIISSSINIF</sequence>
<keyword evidence="9 15" id="KW-0378">Hydrolase</keyword>
<gene>
    <name evidence="17" type="ORF">L227DRAFT_500228</name>
</gene>
<dbReference type="PANTHER" id="PTHR14218:SF15">
    <property type="entry name" value="TRIPEPTIDYL-PEPTIDASE 1"/>
    <property type="match status" value="1"/>
</dbReference>
<keyword evidence="7 15" id="KW-0479">Metal-binding</keyword>
<dbReference type="Gene3D" id="3.40.50.200">
    <property type="entry name" value="Peptidase S8/S53 domain"/>
    <property type="match status" value="1"/>
</dbReference>
<dbReference type="Proteomes" id="UP000313359">
    <property type="component" value="Unassembled WGS sequence"/>
</dbReference>
<comment type="cofactor">
    <cofactor evidence="15">
        <name>Ca(2+)</name>
        <dbReference type="ChEBI" id="CHEBI:29108"/>
    </cofactor>
    <text evidence="15">Binds 1 Ca(2+) ion per subunit.</text>
</comment>
<feature type="active site" description="Charge relay system" evidence="15">
    <location>
        <position position="234"/>
    </location>
</feature>
<reference evidence="17" key="1">
    <citation type="journal article" date="2018" name="Genome Biol. Evol.">
        <title>Genomics and development of Lentinus tigrinus, a white-rot wood-decaying mushroom with dimorphic fruiting bodies.</title>
        <authorList>
            <person name="Wu B."/>
            <person name="Xu Z."/>
            <person name="Knudson A."/>
            <person name="Carlson A."/>
            <person name="Chen N."/>
            <person name="Kovaka S."/>
            <person name="LaButti K."/>
            <person name="Lipzen A."/>
            <person name="Pennachio C."/>
            <person name="Riley R."/>
            <person name="Schakwitz W."/>
            <person name="Umezawa K."/>
            <person name="Ohm R.A."/>
            <person name="Grigoriev I.V."/>
            <person name="Nagy L.G."/>
            <person name="Gibbons J."/>
            <person name="Hibbett D."/>
        </authorList>
    </citation>
    <scope>NUCLEOTIDE SEQUENCE [LARGE SCALE GENOMIC DNA]</scope>
    <source>
        <strain evidence="17">ALCF2SS1-6</strain>
    </source>
</reference>
<evidence type="ECO:0000256" key="3">
    <source>
        <dbReference type="ARBA" id="ARBA00004239"/>
    </source>
</evidence>
<dbReference type="Pfam" id="PF00082">
    <property type="entry name" value="Peptidase_S8"/>
    <property type="match status" value="1"/>
</dbReference>
<dbReference type="OrthoDB" id="2919105at2759"/>
<keyword evidence="10 15" id="KW-0720">Serine protease</keyword>
<feature type="binding site" evidence="15">
    <location>
        <position position="497"/>
    </location>
    <ligand>
        <name>Ca(2+)</name>
        <dbReference type="ChEBI" id="CHEBI:29108"/>
    </ligand>
</feature>